<keyword evidence="3" id="KW-0285">Flavoprotein</keyword>
<dbReference type="AlphaFoldDB" id="K2AW90"/>
<keyword evidence="4" id="KW-0288">FMN</keyword>
<dbReference type="Gene3D" id="3.20.20.70">
    <property type="entry name" value="Aldolase class I"/>
    <property type="match status" value="1"/>
</dbReference>
<accession>K2AW90</accession>
<feature type="domain" description="Dihydroorotate dehydrogenase catalytic" evidence="7">
    <location>
        <begin position="60"/>
        <end position="373"/>
    </location>
</feature>
<comment type="caution">
    <text evidence="8">The sequence shown here is derived from an EMBL/GenBank/DDBJ whole genome shotgun (WGS) entry which is preliminary data.</text>
</comment>
<evidence type="ECO:0000313" key="8">
    <source>
        <dbReference type="EMBL" id="EKD66067.1"/>
    </source>
</evidence>
<name>K2AW90_9BACT</name>
<evidence type="ECO:0000259" key="7">
    <source>
        <dbReference type="Pfam" id="PF01180"/>
    </source>
</evidence>
<dbReference type="InterPro" id="IPR013785">
    <property type="entry name" value="Aldolase_TIM"/>
</dbReference>
<dbReference type="GO" id="GO:0005737">
    <property type="term" value="C:cytoplasm"/>
    <property type="evidence" value="ECO:0007669"/>
    <property type="project" value="InterPro"/>
</dbReference>
<reference evidence="8" key="1">
    <citation type="journal article" date="2012" name="Science">
        <title>Fermentation, hydrogen, and sulfur metabolism in multiple uncultivated bacterial phyla.</title>
        <authorList>
            <person name="Wrighton K.C."/>
            <person name="Thomas B.C."/>
            <person name="Sharon I."/>
            <person name="Miller C.S."/>
            <person name="Castelle C.J."/>
            <person name="VerBerkmoes N.C."/>
            <person name="Wilkins M.J."/>
            <person name="Hettich R.L."/>
            <person name="Lipton M.S."/>
            <person name="Williams K.H."/>
            <person name="Long P.E."/>
            <person name="Banfield J.F."/>
        </authorList>
    </citation>
    <scope>NUCLEOTIDE SEQUENCE [LARGE SCALE GENOMIC DNA]</scope>
</reference>
<dbReference type="Pfam" id="PF01180">
    <property type="entry name" value="DHO_dh"/>
    <property type="match status" value="1"/>
</dbReference>
<keyword evidence="5" id="KW-0665">Pyrimidine biosynthesis</keyword>
<dbReference type="SUPFAM" id="SSF51395">
    <property type="entry name" value="FMN-linked oxidoreductases"/>
    <property type="match status" value="1"/>
</dbReference>
<evidence type="ECO:0000256" key="6">
    <source>
        <dbReference type="ARBA" id="ARBA00023002"/>
    </source>
</evidence>
<organism evidence="8">
    <name type="scientific">uncultured bacterium</name>
    <name type="common">gcode 4</name>
    <dbReference type="NCBI Taxonomy" id="1234023"/>
    <lineage>
        <taxon>Bacteria</taxon>
        <taxon>environmental samples</taxon>
    </lineage>
</organism>
<sequence>MKIAPEIIHTIHSGLNKTWIFDKNIESWHRIAMRRANSIEKVNFILDSLSECLYLEDKSLEVEVWNMTFKNPVWLAAGFAKQSHWLKTLEALWFGYLTIWWITQYAQSWNREPRIFKFNNTDIVNGMWLPGDWIDWEVKRLYDRKKLWLMPNIPIIANLCNSARTTDENKTDEFLHLMDKLYLFIDWFEVNVSCPNQCWVTGMQQEIILKNLLTRIMNHNKKLALENGCERKTILVKIAPLTKNEDNPENIKDLTIEWLELIANVCNDVWIDGVTATNTSQEHDYDTQIIKPDWGIIKWWRSWLWVHSQSLRTVTELRKRLNSDIPIIWVGWIGYDKWQSWVNMTNAGATSIALLSSLVQNSIGVPHYLKKAILESKEK</sequence>
<evidence type="ECO:0000256" key="5">
    <source>
        <dbReference type="ARBA" id="ARBA00022975"/>
    </source>
</evidence>
<dbReference type="GO" id="GO:0006207">
    <property type="term" value="P:'de novo' pyrimidine nucleobase biosynthetic process"/>
    <property type="evidence" value="ECO:0007669"/>
    <property type="project" value="TreeGrafter"/>
</dbReference>
<dbReference type="GO" id="GO:0009220">
    <property type="term" value="P:pyrimidine ribonucleotide biosynthetic process"/>
    <property type="evidence" value="ECO:0007669"/>
    <property type="project" value="TreeGrafter"/>
</dbReference>
<dbReference type="PANTHER" id="PTHR48109:SF4">
    <property type="entry name" value="DIHYDROOROTATE DEHYDROGENASE (QUINONE), MITOCHONDRIAL"/>
    <property type="match status" value="1"/>
</dbReference>
<evidence type="ECO:0000256" key="4">
    <source>
        <dbReference type="ARBA" id="ARBA00022643"/>
    </source>
</evidence>
<proteinExistence type="predicted"/>
<comment type="pathway">
    <text evidence="2">Pyrimidine metabolism; UMP biosynthesis via de novo pathway.</text>
</comment>
<dbReference type="InterPro" id="IPR005720">
    <property type="entry name" value="Dihydroorotate_DH_cat"/>
</dbReference>
<evidence type="ECO:0000256" key="3">
    <source>
        <dbReference type="ARBA" id="ARBA00022630"/>
    </source>
</evidence>
<protein>
    <submittedName>
        <fullName evidence="8">Dihydroorotate dehydrogenase</fullName>
    </submittedName>
</protein>
<evidence type="ECO:0000256" key="2">
    <source>
        <dbReference type="ARBA" id="ARBA00004725"/>
    </source>
</evidence>
<gene>
    <name evidence="8" type="ORF">ACD_49C00067G0053</name>
</gene>
<dbReference type="EMBL" id="AMFJ01021653">
    <property type="protein sequence ID" value="EKD66067.1"/>
    <property type="molecule type" value="Genomic_DNA"/>
</dbReference>
<keyword evidence="6" id="KW-0560">Oxidoreductase</keyword>
<dbReference type="InterPro" id="IPR050074">
    <property type="entry name" value="DHO_dehydrogenase"/>
</dbReference>
<comment type="cofactor">
    <cofactor evidence="1">
        <name>FMN</name>
        <dbReference type="ChEBI" id="CHEBI:58210"/>
    </cofactor>
</comment>
<dbReference type="PANTHER" id="PTHR48109">
    <property type="entry name" value="DIHYDROOROTATE DEHYDROGENASE (QUINONE), MITOCHONDRIAL-RELATED"/>
    <property type="match status" value="1"/>
</dbReference>
<evidence type="ECO:0000256" key="1">
    <source>
        <dbReference type="ARBA" id="ARBA00001917"/>
    </source>
</evidence>
<dbReference type="GO" id="GO:0004152">
    <property type="term" value="F:dihydroorotate dehydrogenase activity"/>
    <property type="evidence" value="ECO:0007669"/>
    <property type="project" value="TreeGrafter"/>
</dbReference>